<proteinExistence type="inferred from homology"/>
<keyword evidence="4 10" id="KW-1003">Cell membrane</keyword>
<feature type="transmembrane region" description="Helical" evidence="9">
    <location>
        <begin position="256"/>
        <end position="279"/>
    </location>
</feature>
<feature type="transmembrane region" description="Helical" evidence="9">
    <location>
        <begin position="12"/>
        <end position="38"/>
    </location>
</feature>
<evidence type="ECO:0000256" key="4">
    <source>
        <dbReference type="ARBA" id="ARBA00022475"/>
    </source>
</evidence>
<sequence length="400" mass="43297">MNLVDARKFTDIFFKHLFSIVALFSALALGAILIFVFAQGTMPFFTPTASGIRLVAQRIDDLTVNGKQYIDHSTFIEIPKNTESISIRFPSGGSDAILDILVNAKEKDPEKILTISSNTDVKITNPESYVYTVSWPAAIAALEKRIHILVPEPPYSLPKFLSGLDWRPSRDKVYGIFPMIAGTLMASFGAILLGVPVAILCALFMAEFLKPKPASVVRAGVELLAGIPSVVYGFFGLMVIVPFVKNTFNIPSGNTLLSAIIVLALMILPTVITIAETSLRAVPLAVREASLSLGASKMQTSWMVVLPHANSGVIAGVILGISRAVGETMAVILVAGNSPHLTFNPLASVRTLTSTIAMEMGYAAGRHSEMLFSIGVTLFTIILILNSMILWFRRKMEVEL</sequence>
<keyword evidence="6 9" id="KW-0812">Transmembrane</keyword>
<organism evidence="12">
    <name type="scientific">uncultured bacterium contig00023</name>
    <dbReference type="NCBI Taxonomy" id="1181512"/>
    <lineage>
        <taxon>Bacteria</taxon>
        <taxon>environmental samples</taxon>
    </lineage>
</organism>
<comment type="similarity">
    <text evidence="2 10">Belongs to the binding-protein-dependent transport system permease family. CysTW subfamily.</text>
</comment>
<dbReference type="GO" id="GO:0006817">
    <property type="term" value="P:phosphate ion transport"/>
    <property type="evidence" value="ECO:0007669"/>
    <property type="project" value="UniProtKB-KW"/>
</dbReference>
<dbReference type="AlphaFoldDB" id="A0A806KD81"/>
<dbReference type="InterPro" id="IPR000515">
    <property type="entry name" value="MetI-like"/>
</dbReference>
<dbReference type="InterPro" id="IPR051124">
    <property type="entry name" value="Phosphate_Transport_Permease"/>
</dbReference>
<comment type="function">
    <text evidence="10">Part of the binding-protein-dependent transport system for phosphate; probably responsible for the translocation of the substrate across the membrane.</text>
</comment>
<feature type="transmembrane region" description="Helical" evidence="9">
    <location>
        <begin position="176"/>
        <end position="209"/>
    </location>
</feature>
<dbReference type="SUPFAM" id="SSF161098">
    <property type="entry name" value="MetI-like"/>
    <property type="match status" value="1"/>
</dbReference>
<feature type="transmembrane region" description="Helical" evidence="9">
    <location>
        <begin position="370"/>
        <end position="392"/>
    </location>
</feature>
<feature type="domain" description="ABC transmembrane type-1" evidence="11">
    <location>
        <begin position="180"/>
        <end position="389"/>
    </location>
</feature>
<dbReference type="GO" id="GO:0005886">
    <property type="term" value="C:plasma membrane"/>
    <property type="evidence" value="ECO:0007669"/>
    <property type="project" value="UniProtKB-SubCell"/>
</dbReference>
<comment type="subcellular location">
    <subcellularLocation>
        <location evidence="1 9">Cell membrane</location>
        <topology evidence="1 9">Multi-pass membrane protein</topology>
    </subcellularLocation>
</comment>
<name>A0A806KD81_9BACT</name>
<evidence type="ECO:0000256" key="8">
    <source>
        <dbReference type="ARBA" id="ARBA00023136"/>
    </source>
</evidence>
<protein>
    <recommendedName>
        <fullName evidence="10">Phosphate transport system permease protein</fullName>
    </recommendedName>
</protein>
<dbReference type="EMBL" id="JQ844201">
    <property type="protein sequence ID" value="AGS52557.1"/>
    <property type="molecule type" value="Genomic_DNA"/>
</dbReference>
<evidence type="ECO:0000256" key="10">
    <source>
        <dbReference type="RuleBase" id="RU363054"/>
    </source>
</evidence>
<evidence type="ECO:0000259" key="11">
    <source>
        <dbReference type="PROSITE" id="PS50928"/>
    </source>
</evidence>
<evidence type="ECO:0000256" key="7">
    <source>
        <dbReference type="ARBA" id="ARBA00022989"/>
    </source>
</evidence>
<dbReference type="PANTHER" id="PTHR30425:SF1">
    <property type="entry name" value="PHOSPHATE TRANSPORT SYSTEM PERMEASE PROTEIN PSTC"/>
    <property type="match status" value="1"/>
</dbReference>
<keyword evidence="7 9" id="KW-1133">Transmembrane helix</keyword>
<evidence type="ECO:0000256" key="9">
    <source>
        <dbReference type="RuleBase" id="RU363032"/>
    </source>
</evidence>
<keyword evidence="3 9" id="KW-0813">Transport</keyword>
<dbReference type="PROSITE" id="PS50928">
    <property type="entry name" value="ABC_TM1"/>
    <property type="match status" value="1"/>
</dbReference>
<dbReference type="PANTHER" id="PTHR30425">
    <property type="entry name" value="PHOSPHATE TRANSPORT SYSTEM PERMEASE PROTEIN PST"/>
    <property type="match status" value="1"/>
</dbReference>
<dbReference type="NCBIfam" id="TIGR02138">
    <property type="entry name" value="phosphate_pstC"/>
    <property type="match status" value="1"/>
</dbReference>
<feature type="transmembrane region" description="Helical" evidence="9">
    <location>
        <begin position="221"/>
        <end position="244"/>
    </location>
</feature>
<dbReference type="CDD" id="cd06261">
    <property type="entry name" value="TM_PBP2"/>
    <property type="match status" value="1"/>
</dbReference>
<dbReference type="InterPro" id="IPR035906">
    <property type="entry name" value="MetI-like_sf"/>
</dbReference>
<reference evidence="12" key="1">
    <citation type="submission" date="2012-03" db="EMBL/GenBank/DDBJ databases">
        <title>Functional metagenomics reveals considerable lignocellulase gene clusters in the gut microbiome of a wood-feeding higher termite.</title>
        <authorList>
            <person name="Liu N."/>
        </authorList>
    </citation>
    <scope>NUCLEOTIDE SEQUENCE</scope>
</reference>
<evidence type="ECO:0000256" key="5">
    <source>
        <dbReference type="ARBA" id="ARBA00022592"/>
    </source>
</evidence>
<keyword evidence="8 9" id="KW-0472">Membrane</keyword>
<evidence type="ECO:0000256" key="2">
    <source>
        <dbReference type="ARBA" id="ARBA00007069"/>
    </source>
</evidence>
<dbReference type="Pfam" id="PF00528">
    <property type="entry name" value="BPD_transp_1"/>
    <property type="match status" value="1"/>
</dbReference>
<evidence type="ECO:0000313" key="12">
    <source>
        <dbReference type="EMBL" id="AGS52557.1"/>
    </source>
</evidence>
<keyword evidence="5 10" id="KW-0592">Phosphate transport</keyword>
<accession>A0A806KD81</accession>
<dbReference type="InterPro" id="IPR011864">
    <property type="entry name" value="Phosphate_PstC"/>
</dbReference>
<evidence type="ECO:0000256" key="6">
    <source>
        <dbReference type="ARBA" id="ARBA00022692"/>
    </source>
</evidence>
<evidence type="ECO:0000256" key="3">
    <source>
        <dbReference type="ARBA" id="ARBA00022448"/>
    </source>
</evidence>
<evidence type="ECO:0000256" key="1">
    <source>
        <dbReference type="ARBA" id="ARBA00004651"/>
    </source>
</evidence>
<dbReference type="GO" id="GO:0005315">
    <property type="term" value="F:phosphate transmembrane transporter activity"/>
    <property type="evidence" value="ECO:0007669"/>
    <property type="project" value="InterPro"/>
</dbReference>
<feature type="transmembrane region" description="Helical" evidence="9">
    <location>
        <begin position="300"/>
        <end position="321"/>
    </location>
</feature>
<dbReference type="Gene3D" id="1.10.3720.10">
    <property type="entry name" value="MetI-like"/>
    <property type="match status" value="1"/>
</dbReference>